<dbReference type="EMBL" id="CAJOBJ010125021">
    <property type="protein sequence ID" value="CAF4695142.1"/>
    <property type="molecule type" value="Genomic_DNA"/>
</dbReference>
<dbReference type="InterPro" id="IPR014812">
    <property type="entry name" value="Vps51"/>
</dbReference>
<proteinExistence type="inferred from homology"/>
<dbReference type="PANTHER" id="PTHR15954">
    <property type="entry name" value="VACUOLAR PROTEIN SORTING-ASSOCIATED PROTEIN 51 HOMOLOG"/>
    <property type="match status" value="1"/>
</dbReference>
<evidence type="ECO:0000313" key="8">
    <source>
        <dbReference type="EMBL" id="CAF4875702.1"/>
    </source>
</evidence>
<evidence type="ECO:0000256" key="2">
    <source>
        <dbReference type="ARBA" id="ARBA00016122"/>
    </source>
</evidence>
<comment type="subunit">
    <text evidence="3">Component of the Golgi-associated retrograde protein (GARP) complex.</text>
</comment>
<keyword evidence="3" id="KW-0333">Golgi apparatus</keyword>
<protein>
    <recommendedName>
        <fullName evidence="2 3">Vacuolar protein sorting-associated protein 51 homolog</fullName>
    </recommendedName>
</protein>
<evidence type="ECO:0000313" key="4">
    <source>
        <dbReference type="EMBL" id="CAF4530637.1"/>
    </source>
</evidence>
<evidence type="ECO:0000313" key="9">
    <source>
        <dbReference type="Proteomes" id="UP000676336"/>
    </source>
</evidence>
<dbReference type="GO" id="GO:0007030">
    <property type="term" value="P:Golgi organization"/>
    <property type="evidence" value="ECO:0007669"/>
    <property type="project" value="UniProtKB-UniRule"/>
</dbReference>
<comment type="similarity">
    <text evidence="1 3">Belongs to the VPS51 family.</text>
</comment>
<keyword evidence="3" id="KW-0653">Protein transport</keyword>
<organism evidence="5 9">
    <name type="scientific">Rotaria magnacalcarata</name>
    <dbReference type="NCBI Taxonomy" id="392030"/>
    <lineage>
        <taxon>Eukaryota</taxon>
        <taxon>Metazoa</taxon>
        <taxon>Spiralia</taxon>
        <taxon>Gnathifera</taxon>
        <taxon>Rotifera</taxon>
        <taxon>Eurotatoria</taxon>
        <taxon>Bdelloidea</taxon>
        <taxon>Philodinida</taxon>
        <taxon>Philodinidae</taxon>
        <taxon>Rotaria</taxon>
    </lineage>
</organism>
<dbReference type="EMBL" id="CAJOBH010083972">
    <property type="protein sequence ID" value="CAF4530637.1"/>
    <property type="molecule type" value="Genomic_DNA"/>
</dbReference>
<comment type="subcellular location">
    <subcellularLocation>
        <location evidence="3">Golgi apparatus</location>
        <location evidence="3">trans-Golgi network</location>
    </subcellularLocation>
</comment>
<dbReference type="Proteomes" id="UP000681967">
    <property type="component" value="Unassembled WGS sequence"/>
</dbReference>
<comment type="function">
    <text evidence="3">Acts as component of the GARP complex that is involved in retrograde transport from early and late endosomes to the trans-Golgi network (TGN).</text>
</comment>
<dbReference type="GO" id="GO:0032456">
    <property type="term" value="P:endocytic recycling"/>
    <property type="evidence" value="ECO:0007669"/>
    <property type="project" value="TreeGrafter"/>
</dbReference>
<dbReference type="GO" id="GO:0048193">
    <property type="term" value="P:Golgi vesicle transport"/>
    <property type="evidence" value="ECO:0007669"/>
    <property type="project" value="TreeGrafter"/>
</dbReference>
<dbReference type="GO" id="GO:0007041">
    <property type="term" value="P:lysosomal transport"/>
    <property type="evidence" value="ECO:0007669"/>
    <property type="project" value="TreeGrafter"/>
</dbReference>
<dbReference type="Proteomes" id="UP000681720">
    <property type="component" value="Unassembled WGS sequence"/>
</dbReference>
<feature type="non-terminal residue" evidence="5">
    <location>
        <position position="1"/>
    </location>
</feature>
<feature type="non-terminal residue" evidence="5">
    <location>
        <position position="80"/>
    </location>
</feature>
<dbReference type="EMBL" id="CAJOBI010167479">
    <property type="protein sequence ID" value="CAF4875702.1"/>
    <property type="molecule type" value="Genomic_DNA"/>
</dbReference>
<dbReference type="GO" id="GO:0006869">
    <property type="term" value="P:lipid transport"/>
    <property type="evidence" value="ECO:0007669"/>
    <property type="project" value="UniProtKB-UniRule"/>
</dbReference>
<evidence type="ECO:0000256" key="1">
    <source>
        <dbReference type="ARBA" id="ARBA00006080"/>
    </source>
</evidence>
<dbReference type="AlphaFoldDB" id="A0A8S2YA85"/>
<evidence type="ECO:0000313" key="6">
    <source>
        <dbReference type="EMBL" id="CAF4673357.1"/>
    </source>
</evidence>
<sequence>TYTKALKALQKYEHIPSFNHIQQTCKETMTNIRDELKSRIDQQQTSSNVVKLLLQLGESSDYLAQQYLSQNKLRLEQPLE</sequence>
<dbReference type="GO" id="GO:0000938">
    <property type="term" value="C:GARP complex"/>
    <property type="evidence" value="ECO:0007669"/>
    <property type="project" value="UniProtKB-UniRule"/>
</dbReference>
<dbReference type="GO" id="GO:1990745">
    <property type="term" value="C:EARP complex"/>
    <property type="evidence" value="ECO:0007669"/>
    <property type="project" value="TreeGrafter"/>
</dbReference>
<name>A0A8S2YA85_9BILA</name>
<dbReference type="EMBL" id="CAJOBJ010120427">
    <property type="protein sequence ID" value="CAF4673357.1"/>
    <property type="molecule type" value="Genomic_DNA"/>
</dbReference>
<dbReference type="GO" id="GO:0016020">
    <property type="term" value="C:membrane"/>
    <property type="evidence" value="ECO:0007669"/>
    <property type="project" value="TreeGrafter"/>
</dbReference>
<dbReference type="EMBL" id="CAJOBI010091009">
    <property type="protein sequence ID" value="CAF4542203.1"/>
    <property type="molecule type" value="Genomic_DNA"/>
</dbReference>
<evidence type="ECO:0000313" key="7">
    <source>
        <dbReference type="EMBL" id="CAF4695142.1"/>
    </source>
</evidence>
<comment type="caution">
    <text evidence="5">The sequence shown here is derived from an EMBL/GenBank/DDBJ whole genome shotgun (WGS) entry which is preliminary data.</text>
</comment>
<keyword evidence="3" id="KW-0813">Transport</keyword>
<dbReference type="GO" id="GO:0015031">
    <property type="term" value="P:protein transport"/>
    <property type="evidence" value="ECO:0007669"/>
    <property type="project" value="UniProtKB-UniRule"/>
</dbReference>
<dbReference type="GO" id="GO:0005829">
    <property type="term" value="C:cytosol"/>
    <property type="evidence" value="ECO:0007669"/>
    <property type="project" value="GOC"/>
</dbReference>
<evidence type="ECO:0000256" key="3">
    <source>
        <dbReference type="RuleBase" id="RU368010"/>
    </source>
</evidence>
<reference evidence="5" key="1">
    <citation type="submission" date="2021-02" db="EMBL/GenBank/DDBJ databases">
        <authorList>
            <person name="Nowell W R."/>
        </authorList>
    </citation>
    <scope>NUCLEOTIDE SEQUENCE</scope>
</reference>
<gene>
    <name evidence="4" type="ORF">BYL167_LOCUS37290</name>
    <name evidence="6" type="ORF">GIL414_LOCUS41983</name>
    <name evidence="7" type="ORF">GIL414_LOCUS42839</name>
    <name evidence="5" type="ORF">SMN809_LOCUS36669</name>
    <name evidence="8" type="ORF">SMN809_LOCUS50567</name>
</gene>
<keyword evidence="3" id="KW-0445">Lipid transport</keyword>
<accession>A0A8S2YA85</accession>
<evidence type="ECO:0000313" key="5">
    <source>
        <dbReference type="EMBL" id="CAF4542203.1"/>
    </source>
</evidence>
<dbReference type="GO" id="GO:0042147">
    <property type="term" value="P:retrograde transport, endosome to Golgi"/>
    <property type="evidence" value="ECO:0007669"/>
    <property type="project" value="UniProtKB-UniRule"/>
</dbReference>
<dbReference type="PANTHER" id="PTHR15954:SF4">
    <property type="entry name" value="VACUOLAR PROTEIN SORTING-ASSOCIATED PROTEIN 51 HOMOLOG"/>
    <property type="match status" value="1"/>
</dbReference>
<dbReference type="Proteomes" id="UP000676336">
    <property type="component" value="Unassembled WGS sequence"/>
</dbReference>